<feature type="region of interest" description="Disordered" evidence="9">
    <location>
        <begin position="52"/>
        <end position="83"/>
    </location>
</feature>
<sequence length="173" mass="19104">MKMMIKAFVAIFIIGLVRQGHAQQCYVCEDCEDANNLREEFLMSCSGDSTTTPTTVPTLSTEPVTVPTAVDPTSIPSSTERPIETPIPDFRENFVKQSNYNCFVIKIEVNGTQKVNRGCVLKSPHYNEMCLRANDNVLPLECRICGTDQCNNASGMMTSVILLFTLVSALLTL</sequence>
<name>A0A9Q0S6C8_9DIPT</name>
<evidence type="ECO:0000256" key="7">
    <source>
        <dbReference type="ARBA" id="ARBA00023180"/>
    </source>
</evidence>
<keyword evidence="4 10" id="KW-0732">Signal</keyword>
<feature type="compositionally biased region" description="Low complexity" evidence="9">
    <location>
        <begin position="52"/>
        <end position="68"/>
    </location>
</feature>
<keyword evidence="7" id="KW-0325">Glycoprotein</keyword>
<evidence type="ECO:0000256" key="2">
    <source>
        <dbReference type="ARBA" id="ARBA00022622"/>
    </source>
</evidence>
<gene>
    <name evidence="11" type="ORF">Bhyg_02265</name>
</gene>
<comment type="caution">
    <text evidence="11">The sequence shown here is derived from an EMBL/GenBank/DDBJ whole genome shotgun (WGS) entry which is preliminary data.</text>
</comment>
<evidence type="ECO:0000256" key="9">
    <source>
        <dbReference type="SAM" id="MobiDB-lite"/>
    </source>
</evidence>
<keyword evidence="8" id="KW-0449">Lipoprotein</keyword>
<accession>A0A9Q0S6C8</accession>
<evidence type="ECO:0000256" key="6">
    <source>
        <dbReference type="ARBA" id="ARBA00023136"/>
    </source>
</evidence>
<proteinExistence type="predicted"/>
<comment type="subcellular location">
    <subcellularLocation>
        <location evidence="1">Membrane</location>
        <topology evidence="1">Lipid-anchor</topology>
        <topology evidence="1">GPI-anchor</topology>
    </subcellularLocation>
</comment>
<keyword evidence="6" id="KW-0472">Membrane</keyword>
<keyword evidence="12" id="KW-1185">Reference proteome</keyword>
<keyword evidence="3" id="KW-0812">Transmembrane</keyword>
<evidence type="ECO:0000256" key="1">
    <source>
        <dbReference type="ARBA" id="ARBA00004589"/>
    </source>
</evidence>
<dbReference type="GO" id="GO:0098552">
    <property type="term" value="C:side of membrane"/>
    <property type="evidence" value="ECO:0007669"/>
    <property type="project" value="UniProtKB-KW"/>
</dbReference>
<keyword evidence="2" id="KW-0336">GPI-anchor</keyword>
<dbReference type="AlphaFoldDB" id="A0A9Q0S6C8"/>
<evidence type="ECO:0000313" key="12">
    <source>
        <dbReference type="Proteomes" id="UP001151699"/>
    </source>
</evidence>
<protein>
    <submittedName>
        <fullName evidence="11">Uncharacterized protein</fullName>
    </submittedName>
</protein>
<evidence type="ECO:0000256" key="5">
    <source>
        <dbReference type="ARBA" id="ARBA00022989"/>
    </source>
</evidence>
<dbReference type="OrthoDB" id="8064674at2759"/>
<dbReference type="InterPro" id="IPR050975">
    <property type="entry name" value="Sleep_regulator"/>
</dbReference>
<feature type="signal peptide" evidence="10">
    <location>
        <begin position="1"/>
        <end position="22"/>
    </location>
</feature>
<evidence type="ECO:0000256" key="4">
    <source>
        <dbReference type="ARBA" id="ARBA00022729"/>
    </source>
</evidence>
<evidence type="ECO:0000256" key="3">
    <source>
        <dbReference type="ARBA" id="ARBA00022692"/>
    </source>
</evidence>
<evidence type="ECO:0000313" key="11">
    <source>
        <dbReference type="EMBL" id="KAJ6647047.1"/>
    </source>
</evidence>
<dbReference type="EMBL" id="WJQU01000001">
    <property type="protein sequence ID" value="KAJ6647047.1"/>
    <property type="molecule type" value="Genomic_DNA"/>
</dbReference>
<dbReference type="PANTHER" id="PTHR33562">
    <property type="entry name" value="ATILLA, ISOFORM B-RELATED-RELATED"/>
    <property type="match status" value="1"/>
</dbReference>
<organism evidence="11 12">
    <name type="scientific">Pseudolycoriella hygida</name>
    <dbReference type="NCBI Taxonomy" id="35572"/>
    <lineage>
        <taxon>Eukaryota</taxon>
        <taxon>Metazoa</taxon>
        <taxon>Ecdysozoa</taxon>
        <taxon>Arthropoda</taxon>
        <taxon>Hexapoda</taxon>
        <taxon>Insecta</taxon>
        <taxon>Pterygota</taxon>
        <taxon>Neoptera</taxon>
        <taxon>Endopterygota</taxon>
        <taxon>Diptera</taxon>
        <taxon>Nematocera</taxon>
        <taxon>Sciaroidea</taxon>
        <taxon>Sciaridae</taxon>
        <taxon>Pseudolycoriella</taxon>
    </lineage>
</organism>
<keyword evidence="5" id="KW-1133">Transmembrane helix</keyword>
<reference evidence="11" key="1">
    <citation type="submission" date="2022-07" db="EMBL/GenBank/DDBJ databases">
        <authorList>
            <person name="Trinca V."/>
            <person name="Uliana J.V.C."/>
            <person name="Torres T.T."/>
            <person name="Ward R.J."/>
            <person name="Monesi N."/>
        </authorList>
    </citation>
    <scope>NUCLEOTIDE SEQUENCE</scope>
    <source>
        <strain evidence="11">HSMRA1968</strain>
        <tissue evidence="11">Whole embryos</tissue>
    </source>
</reference>
<feature type="chain" id="PRO_5040461874" evidence="10">
    <location>
        <begin position="23"/>
        <end position="173"/>
    </location>
</feature>
<evidence type="ECO:0000256" key="10">
    <source>
        <dbReference type="SAM" id="SignalP"/>
    </source>
</evidence>
<evidence type="ECO:0000256" key="8">
    <source>
        <dbReference type="ARBA" id="ARBA00023288"/>
    </source>
</evidence>
<dbReference type="Proteomes" id="UP001151699">
    <property type="component" value="Chromosome A"/>
</dbReference>